<organism evidence="2 3">
    <name type="scientific">Clunio marinus</name>
    <dbReference type="NCBI Taxonomy" id="568069"/>
    <lineage>
        <taxon>Eukaryota</taxon>
        <taxon>Metazoa</taxon>
        <taxon>Ecdysozoa</taxon>
        <taxon>Arthropoda</taxon>
        <taxon>Hexapoda</taxon>
        <taxon>Insecta</taxon>
        <taxon>Pterygota</taxon>
        <taxon>Neoptera</taxon>
        <taxon>Endopterygota</taxon>
        <taxon>Diptera</taxon>
        <taxon>Nematocera</taxon>
        <taxon>Chironomoidea</taxon>
        <taxon>Chironomidae</taxon>
        <taxon>Clunio</taxon>
    </lineage>
</organism>
<keyword evidence="1" id="KW-1133">Transmembrane helix</keyword>
<accession>A0A1J1I9H9</accession>
<keyword evidence="1" id="KW-0812">Transmembrane</keyword>
<reference evidence="2 3" key="1">
    <citation type="submission" date="2015-04" db="EMBL/GenBank/DDBJ databases">
        <authorList>
            <person name="Syromyatnikov M.Y."/>
            <person name="Popov V.N."/>
        </authorList>
    </citation>
    <scope>NUCLEOTIDE SEQUENCE [LARGE SCALE GENOMIC DNA]</scope>
</reference>
<evidence type="ECO:0000313" key="2">
    <source>
        <dbReference type="EMBL" id="CRK96386.1"/>
    </source>
</evidence>
<gene>
    <name evidence="2" type="ORF">CLUMA_CG009803</name>
</gene>
<evidence type="ECO:0000256" key="1">
    <source>
        <dbReference type="SAM" id="Phobius"/>
    </source>
</evidence>
<protein>
    <submittedName>
        <fullName evidence="2">CLUMA_CG009803, isoform A</fullName>
    </submittedName>
</protein>
<evidence type="ECO:0000313" key="3">
    <source>
        <dbReference type="Proteomes" id="UP000183832"/>
    </source>
</evidence>
<name>A0A1J1I9H9_9DIPT</name>
<keyword evidence="1" id="KW-0472">Membrane</keyword>
<dbReference type="AlphaFoldDB" id="A0A1J1I9H9"/>
<dbReference type="EMBL" id="CVRI01000043">
    <property type="protein sequence ID" value="CRK96386.1"/>
    <property type="molecule type" value="Genomic_DNA"/>
</dbReference>
<sequence>MEENVFGVEYGTIHFGAQFPSDQITDKKEKFPRKFYEYLLLVFTFLHVLCLLEEKQRYMLSLGTAKMYHRVVTKHIKKSLLALWHYTLKQDTKK</sequence>
<feature type="transmembrane region" description="Helical" evidence="1">
    <location>
        <begin position="35"/>
        <end position="52"/>
    </location>
</feature>
<keyword evidence="3" id="KW-1185">Reference proteome</keyword>
<dbReference type="Proteomes" id="UP000183832">
    <property type="component" value="Unassembled WGS sequence"/>
</dbReference>
<proteinExistence type="predicted"/>